<comment type="caution">
    <text evidence="2">The sequence shown here is derived from an EMBL/GenBank/DDBJ whole genome shotgun (WGS) entry which is preliminary data.</text>
</comment>
<feature type="region of interest" description="Disordered" evidence="1">
    <location>
        <begin position="1"/>
        <end position="29"/>
    </location>
</feature>
<dbReference type="Proteomes" id="UP000683000">
    <property type="component" value="Unassembled WGS sequence"/>
</dbReference>
<evidence type="ECO:0000313" key="2">
    <source>
        <dbReference type="EMBL" id="KAG6370668.1"/>
    </source>
</evidence>
<dbReference type="AlphaFoldDB" id="A0A8I3A538"/>
<protein>
    <recommendedName>
        <fullName evidence="4">Zn(2)-C6 fungal-type domain-containing protein</fullName>
    </recommendedName>
</protein>
<feature type="compositionally biased region" description="Pro residues" evidence="1">
    <location>
        <begin position="499"/>
        <end position="513"/>
    </location>
</feature>
<evidence type="ECO:0000256" key="1">
    <source>
        <dbReference type="SAM" id="MobiDB-lite"/>
    </source>
</evidence>
<sequence length="652" mass="71333">MWHNNSKSTSQKTPTTTHTPFNLSANQPPSPTVTIPVMFSSANQFAQGMIEECAEEVRKIFEKLVLPRGTSAEMQARWDEAVELLTRQLNMVCAIVTEGIFIPRFIISLDIHLAMSQSRWPPWQLIMDGNVSAQLDHPWMQLRSSTPPISPATSRGSAPRAEDKRKGLSRGSRKGKEKAREPSETHEGDVEETRGRSTERAPSVGRRSRNRSQARTKARAPSPPRPSPLAESTGSDACDNCLKRQLECTPIKGRACAKCYESKVQCSLLAKKRPRSASRPCSKARPSWAKSSTSRSQEQEASTSSVNLPNVPAKNASPSASPSANDKDRDSSPPPKRTHKSKPSIFGPSQGPLPTSTVVVQTGPRWKQILEGVVLPSTKRHRPLVIPMAQSTSGTPAHSTPSTPTMADEDRLVNATKHNMVLEELQRFRMEQVKTDQRVRTLEDRLRETQQGLETFTQLVCCAWPDLAGEVGTSMLVFPFSASTPSLESTNPALSSAPRTPPPNQEVPLPSSPTPRALTDSHMQFPDINRSPISDWLMALHPPTPPPQDRPSPLLDEAVYERSCTPDHPPPQPEAILGSFTGQAPSTASDIPENAIAAPEGNEEPSCHPEIVEGPDTQSVGQDMRAEAIQLLQQYPDSPEDDSMEGVEPEGV</sequence>
<feature type="compositionally biased region" description="Basic and acidic residues" evidence="1">
    <location>
        <begin position="178"/>
        <end position="199"/>
    </location>
</feature>
<feature type="compositionally biased region" description="Low complexity" evidence="1">
    <location>
        <begin position="309"/>
        <end position="324"/>
    </location>
</feature>
<feature type="compositionally biased region" description="Polar residues" evidence="1">
    <location>
        <begin position="484"/>
        <end position="498"/>
    </location>
</feature>
<keyword evidence="3" id="KW-1185">Reference proteome</keyword>
<feature type="compositionally biased region" description="Acidic residues" evidence="1">
    <location>
        <begin position="638"/>
        <end position="652"/>
    </location>
</feature>
<feature type="compositionally biased region" description="Polar residues" evidence="1">
    <location>
        <begin position="580"/>
        <end position="589"/>
    </location>
</feature>
<feature type="compositionally biased region" description="Polar residues" evidence="1">
    <location>
        <begin position="142"/>
        <end position="156"/>
    </location>
</feature>
<feature type="compositionally biased region" description="Basic residues" evidence="1">
    <location>
        <begin position="206"/>
        <end position="218"/>
    </location>
</feature>
<feature type="region of interest" description="Disordered" evidence="1">
    <location>
        <begin position="562"/>
        <end position="624"/>
    </location>
</feature>
<dbReference type="OrthoDB" id="10388815at2759"/>
<feature type="region of interest" description="Disordered" evidence="1">
    <location>
        <begin position="633"/>
        <end position="652"/>
    </location>
</feature>
<organism evidence="2 3">
    <name type="scientific">Boletus reticuloceps</name>
    <dbReference type="NCBI Taxonomy" id="495285"/>
    <lineage>
        <taxon>Eukaryota</taxon>
        <taxon>Fungi</taxon>
        <taxon>Dikarya</taxon>
        <taxon>Basidiomycota</taxon>
        <taxon>Agaricomycotina</taxon>
        <taxon>Agaricomycetes</taxon>
        <taxon>Agaricomycetidae</taxon>
        <taxon>Boletales</taxon>
        <taxon>Boletineae</taxon>
        <taxon>Boletaceae</taxon>
        <taxon>Boletoideae</taxon>
        <taxon>Boletus</taxon>
    </lineage>
</organism>
<accession>A0A8I3A538</accession>
<name>A0A8I3A538_9AGAM</name>
<dbReference type="EMBL" id="JAGFBS010000046">
    <property type="protein sequence ID" value="KAG6370668.1"/>
    <property type="molecule type" value="Genomic_DNA"/>
</dbReference>
<gene>
    <name evidence="2" type="ORF">JVT61DRAFT_11188</name>
</gene>
<reference evidence="2" key="1">
    <citation type="submission" date="2021-03" db="EMBL/GenBank/DDBJ databases">
        <title>Evolutionary innovations through gain and loss of genes in the ectomycorrhizal Boletales.</title>
        <authorList>
            <person name="Wu G."/>
            <person name="Miyauchi S."/>
            <person name="Morin E."/>
            <person name="Yang Z.-L."/>
            <person name="Xu J."/>
            <person name="Martin F.M."/>
        </authorList>
    </citation>
    <scope>NUCLEOTIDE SEQUENCE</scope>
    <source>
        <strain evidence="2">BR01</strain>
    </source>
</reference>
<feature type="compositionally biased region" description="Low complexity" evidence="1">
    <location>
        <begin position="1"/>
        <end position="20"/>
    </location>
</feature>
<feature type="compositionally biased region" description="Polar residues" evidence="1">
    <location>
        <begin position="289"/>
        <end position="308"/>
    </location>
</feature>
<evidence type="ECO:0000313" key="3">
    <source>
        <dbReference type="Proteomes" id="UP000683000"/>
    </source>
</evidence>
<evidence type="ECO:0008006" key="4">
    <source>
        <dbReference type="Google" id="ProtNLM"/>
    </source>
</evidence>
<feature type="region of interest" description="Disordered" evidence="1">
    <location>
        <begin position="269"/>
        <end position="358"/>
    </location>
</feature>
<feature type="region of interest" description="Disordered" evidence="1">
    <location>
        <begin position="141"/>
        <end position="237"/>
    </location>
</feature>
<proteinExistence type="predicted"/>
<feature type="region of interest" description="Disordered" evidence="1">
    <location>
        <begin position="484"/>
        <end position="529"/>
    </location>
</feature>
<feature type="compositionally biased region" description="Basic residues" evidence="1">
    <location>
        <begin position="167"/>
        <end position="177"/>
    </location>
</feature>